<keyword evidence="5" id="KW-1185">Reference proteome</keyword>
<gene>
    <name evidence="2" type="ORF">CDL15_Pgr004679</name>
    <name evidence="3" type="ORF">CRG98_011389</name>
</gene>
<reference evidence="4" key="1">
    <citation type="journal article" date="2017" name="Plant J.">
        <title>The pomegranate (Punica granatum L.) genome and the genomics of punicalagin biosynthesis.</title>
        <authorList>
            <person name="Qin G."/>
            <person name="Xu C."/>
            <person name="Ming R."/>
            <person name="Tang H."/>
            <person name="Guyot R."/>
            <person name="Kramer E.M."/>
            <person name="Hu Y."/>
            <person name="Yi X."/>
            <person name="Qi Y."/>
            <person name="Xu X."/>
            <person name="Gao Z."/>
            <person name="Pan H."/>
            <person name="Jian J."/>
            <person name="Tian Y."/>
            <person name="Yue Z."/>
            <person name="Xu Y."/>
        </authorList>
    </citation>
    <scope>NUCLEOTIDE SEQUENCE [LARGE SCALE GENOMIC DNA]</scope>
    <source>
        <strain evidence="4">cv. Dabenzi</strain>
    </source>
</reference>
<evidence type="ECO:0008006" key="6">
    <source>
        <dbReference type="Google" id="ProtNLM"/>
    </source>
</evidence>
<evidence type="ECO:0000256" key="1">
    <source>
        <dbReference type="SAM" id="MobiDB-lite"/>
    </source>
</evidence>
<evidence type="ECO:0000313" key="4">
    <source>
        <dbReference type="Proteomes" id="UP000197138"/>
    </source>
</evidence>
<feature type="compositionally biased region" description="Low complexity" evidence="1">
    <location>
        <begin position="61"/>
        <end position="80"/>
    </location>
</feature>
<proteinExistence type="predicted"/>
<feature type="region of interest" description="Disordered" evidence="1">
    <location>
        <begin position="61"/>
        <end position="88"/>
    </location>
</feature>
<sequence>MERKNDAAGSGGTKDQLPQYWWETPVENMEVEELEFFIERMETMRKKVLLRMEEIRMVEMPSAPAAGAAEASSSAEATKSATKKQGGK</sequence>
<name>A0A218W5Q3_PUNGR</name>
<accession>A0A218W5Q3</accession>
<dbReference type="EMBL" id="MTKT01005034">
    <property type="protein sequence ID" value="OWM68197.1"/>
    <property type="molecule type" value="Genomic_DNA"/>
</dbReference>
<evidence type="ECO:0000313" key="2">
    <source>
        <dbReference type="EMBL" id="OWM68197.1"/>
    </source>
</evidence>
<evidence type="ECO:0000313" key="5">
    <source>
        <dbReference type="Proteomes" id="UP000233551"/>
    </source>
</evidence>
<dbReference type="Proteomes" id="UP000197138">
    <property type="component" value="Unassembled WGS sequence"/>
</dbReference>
<dbReference type="Proteomes" id="UP000233551">
    <property type="component" value="Unassembled WGS sequence"/>
</dbReference>
<dbReference type="AlphaFoldDB" id="A0A218W5Q3"/>
<evidence type="ECO:0000313" key="3">
    <source>
        <dbReference type="EMBL" id="PKI68190.1"/>
    </source>
</evidence>
<organism evidence="2 4">
    <name type="scientific">Punica granatum</name>
    <name type="common">Pomegranate</name>
    <dbReference type="NCBI Taxonomy" id="22663"/>
    <lineage>
        <taxon>Eukaryota</taxon>
        <taxon>Viridiplantae</taxon>
        <taxon>Streptophyta</taxon>
        <taxon>Embryophyta</taxon>
        <taxon>Tracheophyta</taxon>
        <taxon>Spermatophyta</taxon>
        <taxon>Magnoliopsida</taxon>
        <taxon>eudicotyledons</taxon>
        <taxon>Gunneridae</taxon>
        <taxon>Pentapetalae</taxon>
        <taxon>rosids</taxon>
        <taxon>malvids</taxon>
        <taxon>Myrtales</taxon>
        <taxon>Lythraceae</taxon>
        <taxon>Punica</taxon>
    </lineage>
</organism>
<protein>
    <recommendedName>
        <fullName evidence="6">Agamous-like MADS-box protein AGL62</fullName>
    </recommendedName>
</protein>
<reference evidence="3 5" key="3">
    <citation type="submission" date="2017-11" db="EMBL/GenBank/DDBJ databases">
        <title>De-novo sequencing of pomegranate (Punica granatum L.) genome.</title>
        <authorList>
            <person name="Akparov Z."/>
            <person name="Amiraslanov A."/>
            <person name="Hajiyeva S."/>
            <person name="Abbasov M."/>
            <person name="Kaur K."/>
            <person name="Hamwieh A."/>
            <person name="Solovyev V."/>
            <person name="Salamov A."/>
            <person name="Braich B."/>
            <person name="Kosarev P."/>
            <person name="Mahmoud A."/>
            <person name="Hajiyev E."/>
            <person name="Babayeva S."/>
            <person name="Izzatullayeva V."/>
            <person name="Mammadov A."/>
            <person name="Mammadov A."/>
            <person name="Sharifova S."/>
            <person name="Ojaghi J."/>
            <person name="Eynullazada K."/>
            <person name="Bayramov B."/>
            <person name="Abdulazimova A."/>
            <person name="Shahmuradov I."/>
        </authorList>
    </citation>
    <scope>NUCLEOTIDE SEQUENCE [LARGE SCALE GENOMIC DNA]</scope>
    <source>
        <strain evidence="3">AG2017</strain>
        <strain evidence="5">cv. AG2017</strain>
        <tissue evidence="3">Leaf</tissue>
    </source>
</reference>
<reference evidence="2" key="2">
    <citation type="submission" date="2017-06" db="EMBL/GenBank/DDBJ databases">
        <title>The pomegranate genome and the genomics of punicalagin biosynthesis.</title>
        <authorList>
            <person name="Xu C."/>
        </authorList>
    </citation>
    <scope>NUCLEOTIDE SEQUENCE [LARGE SCALE GENOMIC DNA]</scope>
    <source>
        <tissue evidence="2">Fresh leaf</tissue>
    </source>
</reference>
<comment type="caution">
    <text evidence="2">The sequence shown here is derived from an EMBL/GenBank/DDBJ whole genome shotgun (WGS) entry which is preliminary data.</text>
</comment>
<dbReference type="EMBL" id="PGOL01000567">
    <property type="protein sequence ID" value="PKI68190.1"/>
    <property type="molecule type" value="Genomic_DNA"/>
</dbReference>